<accession>A0A2A2L5P9</accession>
<dbReference type="SUPFAM" id="SSF48371">
    <property type="entry name" value="ARM repeat"/>
    <property type="match status" value="1"/>
</dbReference>
<dbReference type="PANTHER" id="PTHR12537:SF12">
    <property type="entry name" value="MATERNAL PROTEIN PUMILIO"/>
    <property type="match status" value="1"/>
</dbReference>
<dbReference type="InterPro" id="IPR001313">
    <property type="entry name" value="Pumilio_RNA-bd_rpt"/>
</dbReference>
<evidence type="ECO:0000256" key="3">
    <source>
        <dbReference type="ARBA" id="ARBA00022782"/>
    </source>
</evidence>
<keyword evidence="6" id="KW-1133">Transmembrane helix</keyword>
<dbReference type="PROSITE" id="PS50303">
    <property type="entry name" value="PUM_HD"/>
    <property type="match status" value="1"/>
</dbReference>
<dbReference type="GO" id="GO:0005737">
    <property type="term" value="C:cytoplasm"/>
    <property type="evidence" value="ECO:0007669"/>
    <property type="project" value="TreeGrafter"/>
</dbReference>
<evidence type="ECO:0000259" key="7">
    <source>
        <dbReference type="PROSITE" id="PS50303"/>
    </source>
</evidence>
<feature type="repeat" description="Pumilio" evidence="4">
    <location>
        <begin position="327"/>
        <end position="362"/>
    </location>
</feature>
<dbReference type="Proteomes" id="UP000218231">
    <property type="component" value="Unassembled WGS sequence"/>
</dbReference>
<dbReference type="GO" id="GO:0005634">
    <property type="term" value="C:nucleus"/>
    <property type="evidence" value="ECO:0007669"/>
    <property type="project" value="TreeGrafter"/>
</dbReference>
<evidence type="ECO:0000256" key="5">
    <source>
        <dbReference type="SAM" id="MobiDB-lite"/>
    </source>
</evidence>
<keyword evidence="6" id="KW-0812">Transmembrane</keyword>
<reference evidence="8 9" key="1">
    <citation type="journal article" date="2017" name="Curr. Biol.">
        <title>Genome architecture and evolution of a unichromosomal asexual nematode.</title>
        <authorList>
            <person name="Fradin H."/>
            <person name="Zegar C."/>
            <person name="Gutwein M."/>
            <person name="Lucas J."/>
            <person name="Kovtun M."/>
            <person name="Corcoran D."/>
            <person name="Baugh L.R."/>
            <person name="Kiontke K."/>
            <person name="Gunsalus K."/>
            <person name="Fitch D.H."/>
            <person name="Piano F."/>
        </authorList>
    </citation>
    <scope>NUCLEOTIDE SEQUENCE [LARGE SCALE GENOMIC DNA]</scope>
    <source>
        <strain evidence="8">PF1309</strain>
    </source>
</reference>
<evidence type="ECO:0000313" key="8">
    <source>
        <dbReference type="EMBL" id="PAV81512.1"/>
    </source>
</evidence>
<dbReference type="PANTHER" id="PTHR12537">
    <property type="entry name" value="RNA BINDING PROTEIN PUMILIO-RELATED"/>
    <property type="match status" value="1"/>
</dbReference>
<dbReference type="CDD" id="cd00024">
    <property type="entry name" value="CD_CSD"/>
    <property type="match status" value="1"/>
</dbReference>
<protein>
    <recommendedName>
        <fullName evidence="7">PUM-HD domain-containing protein</fullName>
    </recommendedName>
</protein>
<feature type="transmembrane region" description="Helical" evidence="6">
    <location>
        <begin position="25"/>
        <end position="46"/>
    </location>
</feature>
<comment type="caution">
    <text evidence="8">The sequence shown here is derived from an EMBL/GenBank/DDBJ whole genome shotgun (WGS) entry which is preliminary data.</text>
</comment>
<evidence type="ECO:0000256" key="4">
    <source>
        <dbReference type="PROSITE-ProRule" id="PRU00317"/>
    </source>
</evidence>
<feature type="region of interest" description="Disordered" evidence="5">
    <location>
        <begin position="86"/>
        <end position="108"/>
    </location>
</feature>
<dbReference type="SMART" id="SM00025">
    <property type="entry name" value="Pumilio"/>
    <property type="match status" value="6"/>
</dbReference>
<gene>
    <name evidence="8" type="ORF">WR25_05938</name>
</gene>
<dbReference type="PROSITE" id="PS50302">
    <property type="entry name" value="PUM"/>
    <property type="match status" value="6"/>
</dbReference>
<feature type="repeat" description="Pumilio" evidence="4">
    <location>
        <begin position="363"/>
        <end position="398"/>
    </location>
</feature>
<keyword evidence="9" id="KW-1185">Reference proteome</keyword>
<feature type="repeat" description="Pumilio" evidence="4">
    <location>
        <begin position="196"/>
        <end position="231"/>
    </location>
</feature>
<feature type="repeat" description="Pumilio" evidence="4">
    <location>
        <begin position="406"/>
        <end position="444"/>
    </location>
</feature>
<dbReference type="InterPro" id="IPR033133">
    <property type="entry name" value="PUM-HD"/>
</dbReference>
<dbReference type="InterPro" id="IPR011989">
    <property type="entry name" value="ARM-like"/>
</dbReference>
<evidence type="ECO:0000256" key="1">
    <source>
        <dbReference type="ARBA" id="ARBA00022473"/>
    </source>
</evidence>
<feature type="domain" description="PUM-HD" evidence="7">
    <location>
        <begin position="174"/>
        <end position="462"/>
    </location>
</feature>
<dbReference type="GO" id="GO:0030154">
    <property type="term" value="P:cell differentiation"/>
    <property type="evidence" value="ECO:0007669"/>
    <property type="project" value="UniProtKB-KW"/>
</dbReference>
<dbReference type="Pfam" id="PF00806">
    <property type="entry name" value="PUF"/>
    <property type="match status" value="7"/>
</dbReference>
<dbReference type="STRING" id="2018661.A0A2A2L5P9"/>
<dbReference type="Gene3D" id="1.25.10.10">
    <property type="entry name" value="Leucine-rich Repeat Variant"/>
    <property type="match status" value="2"/>
</dbReference>
<keyword evidence="3" id="KW-0221">Differentiation</keyword>
<keyword evidence="6" id="KW-0472">Membrane</keyword>
<dbReference type="GO" id="GO:0010608">
    <property type="term" value="P:post-transcriptional regulation of gene expression"/>
    <property type="evidence" value="ECO:0007669"/>
    <property type="project" value="TreeGrafter"/>
</dbReference>
<proteinExistence type="predicted"/>
<evidence type="ECO:0000313" key="9">
    <source>
        <dbReference type="Proteomes" id="UP000218231"/>
    </source>
</evidence>
<feature type="repeat" description="Pumilio" evidence="4">
    <location>
        <begin position="232"/>
        <end position="267"/>
    </location>
</feature>
<name>A0A2A2L5P9_9BILA</name>
<evidence type="ECO:0000256" key="6">
    <source>
        <dbReference type="SAM" id="Phobius"/>
    </source>
</evidence>
<dbReference type="EMBL" id="LIAE01007163">
    <property type="protein sequence ID" value="PAV81512.1"/>
    <property type="molecule type" value="Genomic_DNA"/>
</dbReference>
<keyword evidence="1" id="KW-0217">Developmental protein</keyword>
<keyword evidence="2" id="KW-0677">Repeat</keyword>
<dbReference type="InterPro" id="IPR016024">
    <property type="entry name" value="ARM-type_fold"/>
</dbReference>
<feature type="repeat" description="Pumilio" evidence="4">
    <location>
        <begin position="268"/>
        <end position="303"/>
    </location>
</feature>
<organism evidence="8 9">
    <name type="scientific">Diploscapter pachys</name>
    <dbReference type="NCBI Taxonomy" id="2018661"/>
    <lineage>
        <taxon>Eukaryota</taxon>
        <taxon>Metazoa</taxon>
        <taxon>Ecdysozoa</taxon>
        <taxon>Nematoda</taxon>
        <taxon>Chromadorea</taxon>
        <taxon>Rhabditida</taxon>
        <taxon>Rhabditina</taxon>
        <taxon>Rhabditomorpha</taxon>
        <taxon>Rhabditoidea</taxon>
        <taxon>Rhabditidae</taxon>
        <taxon>Diploscapter</taxon>
    </lineage>
</organism>
<dbReference type="OrthoDB" id="668540at2759"/>
<dbReference type="GO" id="GO:0003730">
    <property type="term" value="F:mRNA 3'-UTR binding"/>
    <property type="evidence" value="ECO:0007669"/>
    <property type="project" value="TreeGrafter"/>
</dbReference>
<sequence length="462" mass="52916">MNHSISYSRADAKQSCPFIHYSPIFLSYCGLFHSLIFHLFFILYFYSIKLLDLEMVTTRSQAGSTRAPRVRPTATPYRRAQPRRITRREDAVGASSPPTRRVGGYVVPPRGPEAENQDWFYQSILDMRIVEGWTEYLVGWGSTWVREDRIRPGETPLDEMLAESRLIRDILKDMLQAQLQPQLQAQPNRASKFIDHFAMHASGVARNKDGSIFIQEFLEHTSEKGKEIIFEKILPNALSLMTHIFGNYVIQKLFERGSTVEKAALTEAIRGNIMKLARDEHGCRVVEKAFVSIDENSQLELLNEMKGDDDHVLKHCSPEQKRPVLEALVVNLKKLVIDQYGKYVIQHIIVNGSDDERGKIIEELKGEVLTLVKQEHSSVVLQKLLVFANNDHKNVLITEVCGEPNNPNPPLLMMMKDQFANYVVQKMLDVADAHHRRKMCLIIQPHSPTLRNHPYGKYVCSE</sequence>
<dbReference type="AlphaFoldDB" id="A0A2A2L5P9"/>
<evidence type="ECO:0000256" key="2">
    <source>
        <dbReference type="ARBA" id="ARBA00022737"/>
    </source>
</evidence>